<dbReference type="SUPFAM" id="SSF46938">
    <property type="entry name" value="CRAL/TRIO N-terminal domain"/>
    <property type="match status" value="1"/>
</dbReference>
<dbReference type="EMBL" id="JBFDAA010000002">
    <property type="protein sequence ID" value="KAL1139879.1"/>
    <property type="molecule type" value="Genomic_DNA"/>
</dbReference>
<dbReference type="Gene3D" id="3.40.525.10">
    <property type="entry name" value="CRAL-TRIO lipid binding domain"/>
    <property type="match status" value="1"/>
</dbReference>
<dbReference type="Pfam" id="PF00650">
    <property type="entry name" value="CRAL_TRIO"/>
    <property type="match status" value="1"/>
</dbReference>
<comment type="caution">
    <text evidence="2">The sequence shown here is derived from an EMBL/GenBank/DDBJ whole genome shotgun (WGS) entry which is preliminary data.</text>
</comment>
<protein>
    <recommendedName>
        <fullName evidence="1">CRAL/TRIO N-terminal domain-containing protein</fullName>
    </recommendedName>
</protein>
<dbReference type="SMART" id="SM01100">
    <property type="entry name" value="CRAL_TRIO_N"/>
    <property type="match status" value="1"/>
</dbReference>
<dbReference type="InterPro" id="IPR036865">
    <property type="entry name" value="CRAL-TRIO_dom_sf"/>
</dbReference>
<dbReference type="Gene3D" id="1.10.8.20">
    <property type="entry name" value="N-terminal domain of phosphatidylinositol transfer protein sec14p"/>
    <property type="match status" value="1"/>
</dbReference>
<dbReference type="InterPro" id="IPR011074">
    <property type="entry name" value="CRAL/TRIO_N_dom"/>
</dbReference>
<evidence type="ECO:0000259" key="1">
    <source>
        <dbReference type="SMART" id="SM01100"/>
    </source>
</evidence>
<sequence length="176" mass="20063">FILLQATRNFLEAVNKLRKRRPGGAVPWSIAIKFLQARKFDVSRAITLFEQHEIIRLREGLLDLNPNQEPLKSELNTGKFTILPTRDSSGAAIAVFTAKLHCPQTTTHQTTLQGLVYQLDVALESVDTQKAGLVFIYDMSDSKYAHFDYELSQKILTLLKVNYLSFFLNILCYIQN</sequence>
<gene>
    <name evidence="2" type="ORF">AAG570_006856</name>
</gene>
<evidence type="ECO:0000313" key="3">
    <source>
        <dbReference type="Proteomes" id="UP001558652"/>
    </source>
</evidence>
<dbReference type="Proteomes" id="UP001558652">
    <property type="component" value="Unassembled WGS sequence"/>
</dbReference>
<accession>A0ABD0YXE9</accession>
<proteinExistence type="predicted"/>
<dbReference type="InterPro" id="IPR036273">
    <property type="entry name" value="CRAL/TRIO_N_dom_sf"/>
</dbReference>
<reference evidence="2 3" key="1">
    <citation type="submission" date="2024-07" db="EMBL/GenBank/DDBJ databases">
        <title>Chromosome-level genome assembly of the water stick insect Ranatra chinensis (Heteroptera: Nepidae).</title>
        <authorList>
            <person name="Liu X."/>
        </authorList>
    </citation>
    <scope>NUCLEOTIDE SEQUENCE [LARGE SCALE GENOMIC DNA]</scope>
    <source>
        <strain evidence="2">Cailab_2021Rc</strain>
        <tissue evidence="2">Muscle</tissue>
    </source>
</reference>
<name>A0ABD0YXE9_9HEMI</name>
<organism evidence="2 3">
    <name type="scientific">Ranatra chinensis</name>
    <dbReference type="NCBI Taxonomy" id="642074"/>
    <lineage>
        <taxon>Eukaryota</taxon>
        <taxon>Metazoa</taxon>
        <taxon>Ecdysozoa</taxon>
        <taxon>Arthropoda</taxon>
        <taxon>Hexapoda</taxon>
        <taxon>Insecta</taxon>
        <taxon>Pterygota</taxon>
        <taxon>Neoptera</taxon>
        <taxon>Paraneoptera</taxon>
        <taxon>Hemiptera</taxon>
        <taxon>Heteroptera</taxon>
        <taxon>Panheteroptera</taxon>
        <taxon>Nepomorpha</taxon>
        <taxon>Nepidae</taxon>
        <taxon>Ranatrinae</taxon>
        <taxon>Ranatra</taxon>
    </lineage>
</organism>
<dbReference type="PANTHER" id="PTHR10174:SF208">
    <property type="entry name" value="CRAL-TRIO DOMAIN-CONTAINING PROTEIN DDB_G0278031"/>
    <property type="match status" value="1"/>
</dbReference>
<feature type="non-terminal residue" evidence="2">
    <location>
        <position position="1"/>
    </location>
</feature>
<evidence type="ECO:0000313" key="2">
    <source>
        <dbReference type="EMBL" id="KAL1139879.1"/>
    </source>
</evidence>
<dbReference type="SUPFAM" id="SSF52087">
    <property type="entry name" value="CRAL/TRIO domain"/>
    <property type="match status" value="1"/>
</dbReference>
<keyword evidence="3" id="KW-1185">Reference proteome</keyword>
<dbReference type="InterPro" id="IPR001251">
    <property type="entry name" value="CRAL-TRIO_dom"/>
</dbReference>
<dbReference type="AlphaFoldDB" id="A0ABD0YXE9"/>
<feature type="domain" description="CRAL/TRIO N-terminal" evidence="1">
    <location>
        <begin position="27"/>
        <end position="52"/>
    </location>
</feature>
<dbReference type="PANTHER" id="PTHR10174">
    <property type="entry name" value="ALPHA-TOCOPHEROL TRANSFER PROTEIN-RELATED"/>
    <property type="match status" value="1"/>
</dbReference>